<comment type="caution">
    <text evidence="2">The sequence shown here is derived from an EMBL/GenBank/DDBJ whole genome shotgun (WGS) entry which is preliminary data.</text>
</comment>
<evidence type="ECO:0000313" key="2">
    <source>
        <dbReference type="EMBL" id="CAB1425562.1"/>
    </source>
</evidence>
<keyword evidence="3" id="KW-1185">Reference proteome</keyword>
<dbReference type="EMBL" id="CADEAL010000814">
    <property type="protein sequence ID" value="CAB1425562.1"/>
    <property type="molecule type" value="Genomic_DNA"/>
</dbReference>
<evidence type="ECO:0000256" key="1">
    <source>
        <dbReference type="SAM" id="MobiDB-lite"/>
    </source>
</evidence>
<accession>A0A9N7U7V1</accession>
<proteinExistence type="predicted"/>
<dbReference type="Proteomes" id="UP001153269">
    <property type="component" value="Unassembled WGS sequence"/>
</dbReference>
<organism evidence="2 3">
    <name type="scientific">Pleuronectes platessa</name>
    <name type="common">European plaice</name>
    <dbReference type="NCBI Taxonomy" id="8262"/>
    <lineage>
        <taxon>Eukaryota</taxon>
        <taxon>Metazoa</taxon>
        <taxon>Chordata</taxon>
        <taxon>Craniata</taxon>
        <taxon>Vertebrata</taxon>
        <taxon>Euteleostomi</taxon>
        <taxon>Actinopterygii</taxon>
        <taxon>Neopterygii</taxon>
        <taxon>Teleostei</taxon>
        <taxon>Neoteleostei</taxon>
        <taxon>Acanthomorphata</taxon>
        <taxon>Carangaria</taxon>
        <taxon>Pleuronectiformes</taxon>
        <taxon>Pleuronectoidei</taxon>
        <taxon>Pleuronectidae</taxon>
        <taxon>Pleuronectes</taxon>
    </lineage>
</organism>
<evidence type="ECO:0000313" key="3">
    <source>
        <dbReference type="Proteomes" id="UP001153269"/>
    </source>
</evidence>
<reference evidence="2" key="1">
    <citation type="submission" date="2020-03" db="EMBL/GenBank/DDBJ databases">
        <authorList>
            <person name="Weist P."/>
        </authorList>
    </citation>
    <scope>NUCLEOTIDE SEQUENCE</scope>
</reference>
<gene>
    <name evidence="2" type="ORF">PLEPLA_LOCUS13492</name>
</gene>
<name>A0A9N7U7V1_PLEPL</name>
<protein>
    <submittedName>
        <fullName evidence="2">Uncharacterized protein</fullName>
    </submittedName>
</protein>
<feature type="region of interest" description="Disordered" evidence="1">
    <location>
        <begin position="141"/>
        <end position="165"/>
    </location>
</feature>
<dbReference type="AlphaFoldDB" id="A0A9N7U7V1"/>
<sequence>MDKSVTKYTLKCKRKTLAGPCRASRKRNGSAPGQQAAERLFMTHGQAAQRPDSNRISECVSLRLLKDYQCARNRPKDCKGKTLPFPLSIVHTYQHYKQLLEESRVIQDQTTLVLVTVNNNTVSSWVNCHCFPPFLAPHMGSTKHHQPRHLPGPYMSRAKYRHPTQ</sequence>